<feature type="compositionally biased region" description="Basic and acidic residues" evidence="1">
    <location>
        <begin position="144"/>
        <end position="153"/>
    </location>
</feature>
<evidence type="ECO:0000256" key="1">
    <source>
        <dbReference type="SAM" id="MobiDB-lite"/>
    </source>
</evidence>
<dbReference type="Proteomes" id="UP001162131">
    <property type="component" value="Unassembled WGS sequence"/>
</dbReference>
<dbReference type="EMBL" id="CAJZBQ010000063">
    <property type="protein sequence ID" value="CAG9336024.1"/>
    <property type="molecule type" value="Genomic_DNA"/>
</dbReference>
<feature type="region of interest" description="Disordered" evidence="1">
    <location>
        <begin position="1"/>
        <end position="27"/>
    </location>
</feature>
<dbReference type="PANTHER" id="PTHR21580">
    <property type="entry name" value="SHIPPO-1-RELATED"/>
    <property type="match status" value="1"/>
</dbReference>
<dbReference type="Pfam" id="PF07004">
    <property type="entry name" value="SHIPPO-rpt"/>
    <property type="match status" value="10"/>
</dbReference>
<evidence type="ECO:0000313" key="3">
    <source>
        <dbReference type="Proteomes" id="UP001162131"/>
    </source>
</evidence>
<organism evidence="2 3">
    <name type="scientific">Blepharisma stoltei</name>
    <dbReference type="NCBI Taxonomy" id="1481888"/>
    <lineage>
        <taxon>Eukaryota</taxon>
        <taxon>Sar</taxon>
        <taxon>Alveolata</taxon>
        <taxon>Ciliophora</taxon>
        <taxon>Postciliodesmatophora</taxon>
        <taxon>Heterotrichea</taxon>
        <taxon>Heterotrichida</taxon>
        <taxon>Blepharismidae</taxon>
        <taxon>Blepharisma</taxon>
    </lineage>
</organism>
<dbReference type="InterPro" id="IPR051291">
    <property type="entry name" value="CIMAP"/>
</dbReference>
<keyword evidence="3" id="KW-1185">Reference proteome</keyword>
<feature type="compositionally biased region" description="Polar residues" evidence="1">
    <location>
        <begin position="277"/>
        <end position="287"/>
    </location>
</feature>
<sequence length="409" mass="44771">MNGTIAPAYSLTGRRDNYNPNPVPGPGDYRIETEFYKYSSKHSFPQAPKLQLKHKEVPGPGSYEIPTTIGKGPVAVLSARTSTEKNSQSPGPGEYSPSIQEKLPAFSFGIKPERKSSDSPGPGHYDTEIKEIKPSPPKTKFGSSKKEPEHIVGKDSPGPGRYACYSEFGKTPKYGFGTSRREKEYSSTYTPGPGAYALNASWNEGPKAVLRAKNYYYKPSDSPGPGAYSPKDFSDSPGWSLGKSTKEPEYYRSFTPSPGQYEIKNFDSLPKYSLGKSSRNGLQSNITPGPGHYSPEKNIDKKKISIGKKWTYDFRSESPGPGKYSPNHVFLEKTTAAVFGTDKKLRWDKDESLPSPFEYDISLNSSKGGFSIPKAPKEPNLNNFSPGPGHYNISSTLGKAGLSALNKNI</sequence>
<accession>A0AAU9K8H0</accession>
<feature type="region of interest" description="Disordered" evidence="1">
    <location>
        <begin position="277"/>
        <end position="298"/>
    </location>
</feature>
<feature type="region of interest" description="Disordered" evidence="1">
    <location>
        <begin position="42"/>
        <end position="158"/>
    </location>
</feature>
<feature type="region of interest" description="Disordered" evidence="1">
    <location>
        <begin position="370"/>
        <end position="390"/>
    </location>
</feature>
<reference evidence="2" key="1">
    <citation type="submission" date="2021-09" db="EMBL/GenBank/DDBJ databases">
        <authorList>
            <consortium name="AG Swart"/>
            <person name="Singh M."/>
            <person name="Singh A."/>
            <person name="Seah K."/>
            <person name="Emmerich C."/>
        </authorList>
    </citation>
    <scope>NUCLEOTIDE SEQUENCE</scope>
    <source>
        <strain evidence="2">ATCC30299</strain>
    </source>
</reference>
<name>A0AAU9K8H0_9CILI</name>
<gene>
    <name evidence="2" type="ORF">BSTOLATCC_MIC65331</name>
</gene>
<protein>
    <submittedName>
        <fullName evidence="2">Uncharacterized protein</fullName>
    </submittedName>
</protein>
<comment type="caution">
    <text evidence="2">The sequence shown here is derived from an EMBL/GenBank/DDBJ whole genome shotgun (WGS) entry which is preliminary data.</text>
</comment>
<dbReference type="AlphaFoldDB" id="A0AAU9K8H0"/>
<feature type="region of interest" description="Disordered" evidence="1">
    <location>
        <begin position="220"/>
        <end position="254"/>
    </location>
</feature>
<dbReference type="InterPro" id="IPR010736">
    <property type="entry name" value="SHIPPO-rpt"/>
</dbReference>
<feature type="compositionally biased region" description="Polar residues" evidence="1">
    <location>
        <begin position="79"/>
        <end position="90"/>
    </location>
</feature>
<dbReference type="PANTHER" id="PTHR21580:SF28">
    <property type="entry name" value="BOREALIN N-TERMINAL DOMAIN-CONTAINING PROTEIN-RELATED"/>
    <property type="match status" value="1"/>
</dbReference>
<evidence type="ECO:0000313" key="2">
    <source>
        <dbReference type="EMBL" id="CAG9336024.1"/>
    </source>
</evidence>
<proteinExistence type="predicted"/>